<reference evidence="1" key="1">
    <citation type="submission" date="2024-12" db="EMBL/GenBank/DDBJ databases">
        <title>Comparative genomics and development of molecular markers within Purpureocillium lilacinum and among Purpureocillium species.</title>
        <authorList>
            <person name="Yeh Z.-Y."/>
            <person name="Ni N.-T."/>
            <person name="Lo P.-H."/>
            <person name="Mushyakhwo K."/>
            <person name="Lin C.-F."/>
            <person name="Nai Y.-S."/>
        </authorList>
    </citation>
    <scope>NUCLEOTIDE SEQUENCE</scope>
    <source>
        <strain evidence="1">NCHU-NPUST-175</strain>
    </source>
</reference>
<evidence type="ECO:0000313" key="1">
    <source>
        <dbReference type="EMBL" id="KAL3956277.1"/>
    </source>
</evidence>
<accession>A0ACC4DJH0</accession>
<dbReference type="EMBL" id="JBGNUJ010000008">
    <property type="protein sequence ID" value="KAL3956277.1"/>
    <property type="molecule type" value="Genomic_DNA"/>
</dbReference>
<sequence>MAAVGDEKIGDVDVRQAGLPSSSSDRPAPTGVNSDAASGGSKVDAAWKFLNEHRDVDVDGVAAIDINALRHKIDWHIVPLMFCCYTMQFLDKVILNYAAVMGLNKDLNLQGNDFSNVATFLFVGLLCFEVPNIYFLQKVPAAKWLGFNVTFWGVATACGAAAKDYQTLLVSRVFLGHHRALSDAHQQPVVHQVRTGPRFSFWYLGLGLGQIIGGAVSYGFQHIAPGAGLAGWRIMFVVLGCLTVVFGLCTFFFLPDTPMKARWLSNAEKVALLKHVSVNQTGIDNKKFRAKEIVEALLDPQIYLLILSVVLLSVSSGVVTTYSATLIKNLGYLPKQAALMNMPSGAVSIFFTLLVGFGIRKQSHRWAWIIACIIPAILGGALMSFLNPKTNRSGVLAGIYLVNAVVAPLTIFYNWTVANCAGGTKRAFAAALVSGSFSLGNIIGPQTFQAKDAPDFRPAKLAVMGTQAGCALTTFALFLYYVWANKRRNDRSKQQEEAFMSPEVWANMTDKENKHFRYTY</sequence>
<protein>
    <submittedName>
        <fullName evidence="1">Uncharacterized protein</fullName>
    </submittedName>
</protein>
<comment type="caution">
    <text evidence="1">The sequence shown here is derived from an EMBL/GenBank/DDBJ whole genome shotgun (WGS) entry which is preliminary data.</text>
</comment>
<organism evidence="1 2">
    <name type="scientific">Purpureocillium lilacinum</name>
    <name type="common">Paecilomyces lilacinus</name>
    <dbReference type="NCBI Taxonomy" id="33203"/>
    <lineage>
        <taxon>Eukaryota</taxon>
        <taxon>Fungi</taxon>
        <taxon>Dikarya</taxon>
        <taxon>Ascomycota</taxon>
        <taxon>Pezizomycotina</taxon>
        <taxon>Sordariomycetes</taxon>
        <taxon>Hypocreomycetidae</taxon>
        <taxon>Hypocreales</taxon>
        <taxon>Ophiocordycipitaceae</taxon>
        <taxon>Purpureocillium</taxon>
    </lineage>
</organism>
<keyword evidence="2" id="KW-1185">Reference proteome</keyword>
<proteinExistence type="predicted"/>
<evidence type="ECO:0000313" key="2">
    <source>
        <dbReference type="Proteomes" id="UP001638806"/>
    </source>
</evidence>
<name>A0ACC4DJH0_PURLI</name>
<dbReference type="Proteomes" id="UP001638806">
    <property type="component" value="Unassembled WGS sequence"/>
</dbReference>
<gene>
    <name evidence="1" type="ORF">ACCO45_009123</name>
</gene>